<keyword evidence="2" id="KW-0732">Signal</keyword>
<reference evidence="3 4" key="1">
    <citation type="submission" date="2021-01" db="EMBL/GenBank/DDBJ databases">
        <title>Tumebacillus sp. strain ITR2 16S ribosomal RNA gene Genome sequencing and assembly.</title>
        <authorList>
            <person name="Kang M."/>
        </authorList>
    </citation>
    <scope>NUCLEOTIDE SEQUENCE [LARGE SCALE GENOMIC DNA]</scope>
    <source>
        <strain evidence="3 4">ITR2</strain>
    </source>
</reference>
<comment type="caution">
    <text evidence="3">The sequence shown here is derived from an EMBL/GenBank/DDBJ whole genome shotgun (WGS) entry which is preliminary data.</text>
</comment>
<feature type="chain" id="PRO_5046856981" evidence="2">
    <location>
        <begin position="26"/>
        <end position="271"/>
    </location>
</feature>
<dbReference type="Proteomes" id="UP000602284">
    <property type="component" value="Unassembled WGS sequence"/>
</dbReference>
<proteinExistence type="predicted"/>
<sequence>MKVSWKKVVLVAAPLALVVGGVGYAVTGSTTTSANADQATNASNVSAQIVSSVPLTAEEAAQLGNAKPVAVADASAVTQTSTAGASSASQADSVDQETLDANNPFVVQQPTASAAPVTATTASSAGDAVVASTFQLNAVRNLHFETNTTQGSLKVEFKQEGGTYKLEGDLGGRKVELQGDQAVQIMNKLMSGFQLQDALTATLQGKQVQLNSQVLNSIQTLDIEMNDGRKIESKGKPSKGNSPKDEGKHDNGKHKGWEKQEDKGKGKKHDD</sequence>
<feature type="signal peptide" evidence="2">
    <location>
        <begin position="1"/>
        <end position="25"/>
    </location>
</feature>
<feature type="compositionally biased region" description="Basic and acidic residues" evidence="1">
    <location>
        <begin position="226"/>
        <end position="235"/>
    </location>
</feature>
<dbReference type="EMBL" id="JAEQNB010000003">
    <property type="protein sequence ID" value="MBL0387394.1"/>
    <property type="molecule type" value="Genomic_DNA"/>
</dbReference>
<keyword evidence="4" id="KW-1185">Reference proteome</keyword>
<name>A0ABS1JBI1_9BACL</name>
<accession>A0ABS1JBI1</accession>
<feature type="compositionally biased region" description="Basic and acidic residues" evidence="1">
    <location>
        <begin position="242"/>
        <end position="271"/>
    </location>
</feature>
<evidence type="ECO:0000313" key="4">
    <source>
        <dbReference type="Proteomes" id="UP000602284"/>
    </source>
</evidence>
<dbReference type="RefSeq" id="WP_201635339.1">
    <property type="nucleotide sequence ID" value="NZ_JAEQNB010000003.1"/>
</dbReference>
<evidence type="ECO:0000313" key="3">
    <source>
        <dbReference type="EMBL" id="MBL0387394.1"/>
    </source>
</evidence>
<evidence type="ECO:0000256" key="1">
    <source>
        <dbReference type="SAM" id="MobiDB-lite"/>
    </source>
</evidence>
<evidence type="ECO:0000256" key="2">
    <source>
        <dbReference type="SAM" id="SignalP"/>
    </source>
</evidence>
<gene>
    <name evidence="3" type="ORF">JJB07_12095</name>
</gene>
<feature type="region of interest" description="Disordered" evidence="1">
    <location>
        <begin position="225"/>
        <end position="271"/>
    </location>
</feature>
<protein>
    <submittedName>
        <fullName evidence="3">Uncharacterized protein</fullName>
    </submittedName>
</protein>
<organism evidence="3 4">
    <name type="scientific">Tumebacillus amylolyticus</name>
    <dbReference type="NCBI Taxonomy" id="2801339"/>
    <lineage>
        <taxon>Bacteria</taxon>
        <taxon>Bacillati</taxon>
        <taxon>Bacillota</taxon>
        <taxon>Bacilli</taxon>
        <taxon>Bacillales</taxon>
        <taxon>Alicyclobacillaceae</taxon>
        <taxon>Tumebacillus</taxon>
    </lineage>
</organism>